<accession>A0A0M0K4H6</accession>
<evidence type="ECO:0000256" key="1">
    <source>
        <dbReference type="SAM" id="Coils"/>
    </source>
</evidence>
<dbReference type="FunFam" id="1.10.8.10:FF:000003">
    <property type="entry name" value="UV excision repair protein RAD23 homolog"/>
    <property type="match status" value="1"/>
</dbReference>
<feature type="domain" description="UBA" evidence="2">
    <location>
        <begin position="422"/>
        <end position="462"/>
    </location>
</feature>
<feature type="coiled-coil region" evidence="1">
    <location>
        <begin position="27"/>
        <end position="54"/>
    </location>
</feature>
<name>A0A0M0K4H6_9EUKA</name>
<evidence type="ECO:0000259" key="2">
    <source>
        <dbReference type="PROSITE" id="PS50030"/>
    </source>
</evidence>
<gene>
    <name evidence="3" type="ORF">Ctob_013159</name>
</gene>
<dbReference type="EMBL" id="JWZX01001429">
    <property type="protein sequence ID" value="KOO33776.1"/>
    <property type="molecule type" value="Genomic_DNA"/>
</dbReference>
<reference evidence="4" key="1">
    <citation type="journal article" date="2015" name="PLoS Genet.">
        <title>Genome Sequence and Transcriptome Analyses of Chrysochromulina tobin: Metabolic Tools for Enhanced Algal Fitness in the Prominent Order Prymnesiales (Haptophyceae).</title>
        <authorList>
            <person name="Hovde B.T."/>
            <person name="Deodato C.R."/>
            <person name="Hunsperger H.M."/>
            <person name="Ryken S.A."/>
            <person name="Yost W."/>
            <person name="Jha R.K."/>
            <person name="Patterson J."/>
            <person name="Monnat R.J. Jr."/>
            <person name="Barlow S.B."/>
            <person name="Starkenburg S.R."/>
            <person name="Cattolico R.A."/>
        </authorList>
    </citation>
    <scope>NUCLEOTIDE SEQUENCE</scope>
    <source>
        <strain evidence="4">CCMP291</strain>
    </source>
</reference>
<protein>
    <submittedName>
        <fullName evidence="3">Cbn-rad-23 protein</fullName>
    </submittedName>
</protein>
<dbReference type="PROSITE" id="PS50030">
    <property type="entry name" value="UBA"/>
    <property type="match status" value="1"/>
</dbReference>
<dbReference type="Gene3D" id="1.10.8.10">
    <property type="entry name" value="DNA helicase RuvA subunit, C-terminal domain"/>
    <property type="match status" value="1"/>
</dbReference>
<keyword evidence="4" id="KW-1185">Reference proteome</keyword>
<feature type="coiled-coil region" evidence="1">
    <location>
        <begin position="477"/>
        <end position="511"/>
    </location>
</feature>
<dbReference type="InterPro" id="IPR009060">
    <property type="entry name" value="UBA-like_sf"/>
</dbReference>
<dbReference type="AlphaFoldDB" id="A0A0M0K4H6"/>
<keyword evidence="1" id="KW-0175">Coiled coil</keyword>
<organism evidence="3 4">
    <name type="scientific">Chrysochromulina tobinii</name>
    <dbReference type="NCBI Taxonomy" id="1460289"/>
    <lineage>
        <taxon>Eukaryota</taxon>
        <taxon>Haptista</taxon>
        <taxon>Haptophyta</taxon>
        <taxon>Prymnesiophyceae</taxon>
        <taxon>Prymnesiales</taxon>
        <taxon>Chrysochromulinaceae</taxon>
        <taxon>Chrysochromulina</taxon>
    </lineage>
</organism>
<dbReference type="SMART" id="SM00165">
    <property type="entry name" value="UBA"/>
    <property type="match status" value="1"/>
</dbReference>
<dbReference type="SUPFAM" id="SSF46934">
    <property type="entry name" value="UBA-like"/>
    <property type="match status" value="1"/>
</dbReference>
<sequence length="534" mass="59330">MIQAHVRQYATLLHDCRRSKSALTLRSVKLGVENHQLRNELKELRKMKEDASTSDHRVHRYILEEKTALQGTINWLRKEVEAKDELIRAQMQLIAKDKELITKDKVLNEDASAALLKGLEDLRAHAISRMIVQEGVDVGVNNANLMKLEDATASLPHQSTAVWEEYDGTAKQWVKAPTCKCFQNAPTSMSLCGDLEVKTECLGTYFLAPQRTAHGKPVWKHATEDRWIAWASDGKWKVQPGVHVGGVNALGFMKLEDTTASLPHQSTAVWEVYDGKAKQWVKAPTCKCFRDVPTSMSLCGELKVKTECLGTYFLAPQRIANGKPVWKHATEDRWIAWASDGKWMGPGEGEVGEELITKDKVLNEDARAALLKGRVSADMVKITVRTVKEDQYDIDVATSDTAPSPAPAPAPPAPVEQQHFSPAEEEKLSMLEAMGFPREMAVAALRAAFGDADRAVQYLMDGIPDDLTAAIEAGVEQGLLARELSDAESRIERLAEQLAHTQRRLGALKLKLRSGNTFHCSTGEPSERLHFTRV</sequence>
<dbReference type="Proteomes" id="UP000037460">
    <property type="component" value="Unassembled WGS sequence"/>
</dbReference>
<dbReference type="InterPro" id="IPR015940">
    <property type="entry name" value="UBA"/>
</dbReference>
<dbReference type="OrthoDB" id="419317at2759"/>
<dbReference type="Pfam" id="PF00627">
    <property type="entry name" value="UBA"/>
    <property type="match status" value="1"/>
</dbReference>
<proteinExistence type="predicted"/>
<comment type="caution">
    <text evidence="3">The sequence shown here is derived from an EMBL/GenBank/DDBJ whole genome shotgun (WGS) entry which is preliminary data.</text>
</comment>
<evidence type="ECO:0000313" key="4">
    <source>
        <dbReference type="Proteomes" id="UP000037460"/>
    </source>
</evidence>
<evidence type="ECO:0000313" key="3">
    <source>
        <dbReference type="EMBL" id="KOO33776.1"/>
    </source>
</evidence>